<comment type="caution">
    <text evidence="2">The sequence shown here is derived from an EMBL/GenBank/DDBJ whole genome shotgun (WGS) entry which is preliminary data.</text>
</comment>
<feature type="compositionally biased region" description="Low complexity" evidence="1">
    <location>
        <begin position="138"/>
        <end position="147"/>
    </location>
</feature>
<dbReference type="EMBL" id="MU001515">
    <property type="protein sequence ID" value="KAF2437556.1"/>
    <property type="molecule type" value="Genomic_DNA"/>
</dbReference>
<sequence>MMMAFRVWREVEHSSWHAFVFGRTLFMRAESQSLNSTARILALVDNRTPFAPPRPTTSNIYPPSASTSTKRASITTMSFPLEGLAIYDTDDRVHRARIMAEYRRQALEELDRIRSFQQLHSLHENPQIDATPARETTPKVPVPVSVPDTALERGVGNGVTDKPLAAASATPHQITQTPRKPTRKVKEIFKRTPKKKVLSPSSLPHQSQPLEV</sequence>
<reference evidence="2" key="1">
    <citation type="journal article" date="2020" name="Stud. Mycol.">
        <title>101 Dothideomycetes genomes: a test case for predicting lifestyles and emergence of pathogens.</title>
        <authorList>
            <person name="Haridas S."/>
            <person name="Albert R."/>
            <person name="Binder M."/>
            <person name="Bloem J."/>
            <person name="Labutti K."/>
            <person name="Salamov A."/>
            <person name="Andreopoulos B."/>
            <person name="Baker S."/>
            <person name="Barry K."/>
            <person name="Bills G."/>
            <person name="Bluhm B."/>
            <person name="Cannon C."/>
            <person name="Castanera R."/>
            <person name="Culley D."/>
            <person name="Daum C."/>
            <person name="Ezra D."/>
            <person name="Gonzalez J."/>
            <person name="Henrissat B."/>
            <person name="Kuo A."/>
            <person name="Liang C."/>
            <person name="Lipzen A."/>
            <person name="Lutzoni F."/>
            <person name="Magnuson J."/>
            <person name="Mondo S."/>
            <person name="Nolan M."/>
            <person name="Ohm R."/>
            <person name="Pangilinan J."/>
            <person name="Park H.-J."/>
            <person name="Ramirez L."/>
            <person name="Alfaro M."/>
            <person name="Sun H."/>
            <person name="Tritt A."/>
            <person name="Yoshinaga Y."/>
            <person name="Zwiers L.-H."/>
            <person name="Turgeon B."/>
            <person name="Goodwin S."/>
            <person name="Spatafora J."/>
            <person name="Crous P."/>
            <person name="Grigoriev I."/>
        </authorList>
    </citation>
    <scope>NUCLEOTIDE SEQUENCE</scope>
    <source>
        <strain evidence="2">CBS 690.94</strain>
    </source>
</reference>
<dbReference type="AlphaFoldDB" id="A0A9P4U5B7"/>
<protein>
    <submittedName>
        <fullName evidence="2">Uncharacterized protein</fullName>
    </submittedName>
</protein>
<dbReference type="OrthoDB" id="3792619at2759"/>
<accession>A0A9P4U5B7</accession>
<keyword evidence="3" id="KW-1185">Reference proteome</keyword>
<feature type="compositionally biased region" description="Polar residues" evidence="1">
    <location>
        <begin position="170"/>
        <end position="179"/>
    </location>
</feature>
<feature type="region of interest" description="Disordered" evidence="1">
    <location>
        <begin position="129"/>
        <end position="212"/>
    </location>
</feature>
<feature type="compositionally biased region" description="Low complexity" evidence="1">
    <location>
        <begin position="198"/>
        <end position="212"/>
    </location>
</feature>
<gene>
    <name evidence="2" type="ORF">P171DRAFT_178659</name>
</gene>
<dbReference type="Proteomes" id="UP000799764">
    <property type="component" value="Unassembled WGS sequence"/>
</dbReference>
<name>A0A9P4U5B7_9PLEO</name>
<proteinExistence type="predicted"/>
<evidence type="ECO:0000313" key="2">
    <source>
        <dbReference type="EMBL" id="KAF2437556.1"/>
    </source>
</evidence>
<evidence type="ECO:0000256" key="1">
    <source>
        <dbReference type="SAM" id="MobiDB-lite"/>
    </source>
</evidence>
<evidence type="ECO:0000313" key="3">
    <source>
        <dbReference type="Proteomes" id="UP000799764"/>
    </source>
</evidence>
<organism evidence="2 3">
    <name type="scientific">Karstenula rhodostoma CBS 690.94</name>
    <dbReference type="NCBI Taxonomy" id="1392251"/>
    <lineage>
        <taxon>Eukaryota</taxon>
        <taxon>Fungi</taxon>
        <taxon>Dikarya</taxon>
        <taxon>Ascomycota</taxon>
        <taxon>Pezizomycotina</taxon>
        <taxon>Dothideomycetes</taxon>
        <taxon>Pleosporomycetidae</taxon>
        <taxon>Pleosporales</taxon>
        <taxon>Massarineae</taxon>
        <taxon>Didymosphaeriaceae</taxon>
        <taxon>Karstenula</taxon>
    </lineage>
</organism>